<accession>A0A4Y6EBX5</accession>
<keyword evidence="2" id="KW-1185">Reference proteome</keyword>
<dbReference type="GeneID" id="55618091"/>
<reference evidence="1 2" key="1">
    <citation type="submission" date="2019-05" db="EMBL/GenBank/DDBJ databases">
        <authorList>
            <person name="Beers A.L."/>
            <person name="Becker A.J."/>
            <person name="Leyhe M.J."/>
            <person name="Li C.M."/>
            <person name="Maas J.R."/>
            <person name="Resendiz-Medina K.E."/>
            <person name="Seggerman F.M."/>
            <person name="Taylor S.B."/>
            <person name="Friedman J.A."/>
            <person name="Miller J.M."/>
            <person name="Peters N.T."/>
            <person name="Boury N.M."/>
            <person name="Garlena R.A."/>
            <person name="Russell D.A."/>
            <person name="Pope W.H."/>
            <person name="Jacobs-Sera D."/>
            <person name="Hatfull G.F."/>
        </authorList>
    </citation>
    <scope>NUCLEOTIDE SEQUENCE [LARGE SCALE GENOMIC DNA]</scope>
</reference>
<name>A0A4Y6EBX5_9CAUD</name>
<evidence type="ECO:0000313" key="2">
    <source>
        <dbReference type="Proteomes" id="UP000319620"/>
    </source>
</evidence>
<dbReference type="KEGG" id="vg:55618091"/>
<organism evidence="1 2">
    <name type="scientific">Microbacterium phage Alex44</name>
    <dbReference type="NCBI Taxonomy" id="2590877"/>
    <lineage>
        <taxon>Viruses</taxon>
        <taxon>Duplodnaviria</taxon>
        <taxon>Heunggongvirae</taxon>
        <taxon>Uroviricota</taxon>
        <taxon>Caudoviricetes</taxon>
        <taxon>Eekayvirinae</taxon>
        <taxon>Tinytimothyvirus</taxon>
        <taxon>Tinytimothyvirus alex44</taxon>
    </lineage>
</organism>
<protein>
    <submittedName>
        <fullName evidence="1">Uncharacterized protein</fullName>
    </submittedName>
</protein>
<gene>
    <name evidence="1" type="primary">12</name>
    <name evidence="1" type="ORF">SEA_ALEX44_12</name>
</gene>
<proteinExistence type="predicted"/>
<sequence length="73" mass="8293">MSEEEKRIMIETVRERVGIDMDLPENDWIWELYENLTGDQLKQIDAVIDATIVATAKYLQPADDASDIGDTHG</sequence>
<evidence type="ECO:0000313" key="1">
    <source>
        <dbReference type="EMBL" id="QDF15922.1"/>
    </source>
</evidence>
<dbReference type="RefSeq" id="YP_009847693.1">
    <property type="nucleotide sequence ID" value="NC_048778.1"/>
</dbReference>
<dbReference type="Proteomes" id="UP000319620">
    <property type="component" value="Segment"/>
</dbReference>
<dbReference type="EMBL" id="MK894435">
    <property type="protein sequence ID" value="QDF15922.1"/>
    <property type="molecule type" value="Genomic_DNA"/>
</dbReference>